<evidence type="ECO:0000256" key="2">
    <source>
        <dbReference type="ARBA" id="ARBA00022777"/>
    </source>
</evidence>
<evidence type="ECO:0000256" key="4">
    <source>
        <dbReference type="ARBA" id="ARBA00023163"/>
    </source>
</evidence>
<dbReference type="InterPro" id="IPR012074">
    <property type="entry name" value="GAF_ANTAR"/>
</dbReference>
<dbReference type="Gene3D" id="3.30.450.40">
    <property type="match status" value="1"/>
</dbReference>
<reference evidence="6 7" key="1">
    <citation type="submission" date="2024-09" db="EMBL/GenBank/DDBJ databases">
        <authorList>
            <person name="Sun Q."/>
            <person name="Mori K."/>
        </authorList>
    </citation>
    <scope>NUCLEOTIDE SEQUENCE [LARGE SCALE GENOMIC DNA]</scope>
    <source>
        <strain evidence="6 7">CCM 8654</strain>
    </source>
</reference>
<dbReference type="SMART" id="SM00065">
    <property type="entry name" value="GAF"/>
    <property type="match status" value="1"/>
</dbReference>
<evidence type="ECO:0000313" key="6">
    <source>
        <dbReference type="EMBL" id="MFC0223803.1"/>
    </source>
</evidence>
<dbReference type="RefSeq" id="WP_378519599.1">
    <property type="nucleotide sequence ID" value="NZ_CBCSDI010000065.1"/>
</dbReference>
<evidence type="ECO:0000256" key="3">
    <source>
        <dbReference type="ARBA" id="ARBA00023015"/>
    </source>
</evidence>
<evidence type="ECO:0000256" key="1">
    <source>
        <dbReference type="ARBA" id="ARBA00022679"/>
    </source>
</evidence>
<name>A0ABV6E486_9ACTN</name>
<dbReference type="InterPro" id="IPR003018">
    <property type="entry name" value="GAF"/>
</dbReference>
<keyword evidence="1" id="KW-0808">Transferase</keyword>
<protein>
    <submittedName>
        <fullName evidence="6">ANTAR domain-containing protein</fullName>
    </submittedName>
</protein>
<keyword evidence="2" id="KW-0418">Kinase</keyword>
<dbReference type="InterPro" id="IPR005561">
    <property type="entry name" value="ANTAR"/>
</dbReference>
<proteinExistence type="predicted"/>
<dbReference type="SUPFAM" id="SSF52172">
    <property type="entry name" value="CheY-like"/>
    <property type="match status" value="1"/>
</dbReference>
<evidence type="ECO:0000259" key="5">
    <source>
        <dbReference type="PROSITE" id="PS50921"/>
    </source>
</evidence>
<dbReference type="SMART" id="SM01012">
    <property type="entry name" value="ANTAR"/>
    <property type="match status" value="1"/>
</dbReference>
<dbReference type="SUPFAM" id="SSF55781">
    <property type="entry name" value="GAF domain-like"/>
    <property type="match status" value="1"/>
</dbReference>
<dbReference type="InterPro" id="IPR029016">
    <property type="entry name" value="GAF-like_dom_sf"/>
</dbReference>
<organism evidence="6 7">
    <name type="scientific">Nocardioides zeicaulis</name>
    <dbReference type="NCBI Taxonomy" id="1776857"/>
    <lineage>
        <taxon>Bacteria</taxon>
        <taxon>Bacillati</taxon>
        <taxon>Actinomycetota</taxon>
        <taxon>Actinomycetes</taxon>
        <taxon>Propionibacteriales</taxon>
        <taxon>Nocardioidaceae</taxon>
        <taxon>Nocardioides</taxon>
    </lineage>
</organism>
<keyword evidence="3" id="KW-0805">Transcription regulation</keyword>
<dbReference type="Pfam" id="PF03861">
    <property type="entry name" value="ANTAR"/>
    <property type="match status" value="1"/>
</dbReference>
<feature type="domain" description="ANTAR" evidence="5">
    <location>
        <begin position="159"/>
        <end position="220"/>
    </location>
</feature>
<dbReference type="PIRSF" id="PIRSF036625">
    <property type="entry name" value="GAF_ANTAR"/>
    <property type="match status" value="1"/>
</dbReference>
<evidence type="ECO:0000313" key="7">
    <source>
        <dbReference type="Proteomes" id="UP001589698"/>
    </source>
</evidence>
<dbReference type="PROSITE" id="PS50921">
    <property type="entry name" value="ANTAR"/>
    <property type="match status" value="1"/>
</dbReference>
<keyword evidence="7" id="KW-1185">Reference proteome</keyword>
<comment type="caution">
    <text evidence="6">The sequence shown here is derived from an EMBL/GenBank/DDBJ whole genome shotgun (WGS) entry which is preliminary data.</text>
</comment>
<keyword evidence="4" id="KW-0804">Transcription</keyword>
<dbReference type="Proteomes" id="UP001589698">
    <property type="component" value="Unassembled WGS sequence"/>
</dbReference>
<dbReference type="InterPro" id="IPR011006">
    <property type="entry name" value="CheY-like_superfamily"/>
</dbReference>
<accession>A0ABV6E486</accession>
<sequence>MDPQKFNQQLAEAARDLAAQRVTSDTLQRAVEMATDLIEACDLAGVCTVERDGVATRAATSPDVVLLDEMQDDLGDGPCLAELRTTDVCVIDDLAQEAPWPQWATRTVDLTGVRSYMGFRLYVDHTHLGALNLYSRTPYAFTEDDRLDGLVVAAHAAVGLNAAATRDQLHTALRSRQHIGEATGMLRERYGLTSDQAFEVLKRVSSQQNLKLFAVAQHVVDTGELPPAE</sequence>
<gene>
    <name evidence="6" type="ORF">ACFFJG_15050</name>
</gene>
<dbReference type="EMBL" id="JBHLXH010000002">
    <property type="protein sequence ID" value="MFC0223803.1"/>
    <property type="molecule type" value="Genomic_DNA"/>
</dbReference>
<dbReference type="Pfam" id="PF13185">
    <property type="entry name" value="GAF_2"/>
    <property type="match status" value="1"/>
</dbReference>
<dbReference type="InterPro" id="IPR036388">
    <property type="entry name" value="WH-like_DNA-bd_sf"/>
</dbReference>
<dbReference type="Gene3D" id="1.10.10.10">
    <property type="entry name" value="Winged helix-like DNA-binding domain superfamily/Winged helix DNA-binding domain"/>
    <property type="match status" value="1"/>
</dbReference>